<protein>
    <submittedName>
        <fullName evidence="8">Tetratricopeptide repeat protein</fullName>
    </submittedName>
</protein>
<keyword evidence="5" id="KW-1133">Transmembrane helix</keyword>
<sequence>MKKLVVLSIIALLLFSFPLNVDAQPKKRVLIDVAHDEPINFTAGYNMFFSQLTNKGFTLAENKLPITENTLRNYDILLIIVPKSNFTAQEIYAIEKFVRDGGSLLLIGRGGSSLDIKKTREVLNQLTVNMGITFNDDLVTDTQSFYDGDATNVIVVNMIEDPITKDVYRVAMKLPCSLFLTQNTKALMRGSPQSLSRPYLSDPDKSGTLPKDPLNTISGTEIILAARSNVVGGKVVAMGSSTFIEDHMITKYDHMRLISNIFDYLSETESVAPPEEKELTYSELILAAEDYLKNNNYDDAIKSSDKAIALDASKYEPYLIKAKSLWNKRKYNDALTEINNALDRNPGYQERMEALVLKGDILISLGKYEEALSNFNIAKGLNDRLFGAWYGISRAQYNLGNYQESIEAINSALEIAPTNADANAFKSMLVAMGDDIRLEEAARYFKSAEDSYLAGDFKKARDNYVQSKKLYTELGDQEKVRLIDSKISAIDSMAMSKNSIIFILGILFVLGIGLVVLLLYLIKPEIFKKT</sequence>
<dbReference type="Proteomes" id="UP000092401">
    <property type="component" value="Unassembled WGS sequence"/>
</dbReference>
<evidence type="ECO:0000256" key="4">
    <source>
        <dbReference type="SAM" id="MobiDB-lite"/>
    </source>
</evidence>
<evidence type="ECO:0000259" key="6">
    <source>
        <dbReference type="Pfam" id="PF09822"/>
    </source>
</evidence>
<feature type="repeat" description="TPR" evidence="3">
    <location>
        <begin position="386"/>
        <end position="419"/>
    </location>
</feature>
<evidence type="ECO:0000256" key="2">
    <source>
        <dbReference type="ARBA" id="ARBA00022803"/>
    </source>
</evidence>
<evidence type="ECO:0000256" key="1">
    <source>
        <dbReference type="ARBA" id="ARBA00022737"/>
    </source>
</evidence>
<evidence type="ECO:0000256" key="3">
    <source>
        <dbReference type="PROSITE-ProRule" id="PRU00339"/>
    </source>
</evidence>
<evidence type="ECO:0000256" key="5">
    <source>
        <dbReference type="SAM" id="Phobius"/>
    </source>
</evidence>
<dbReference type="InterPro" id="IPR050498">
    <property type="entry name" value="Ycf3"/>
</dbReference>
<reference evidence="10 11" key="1">
    <citation type="journal article" date="2016" name="ISME J.">
        <title>Chasing the elusive Euryarchaeota class WSA2: genomes reveal a uniquely fastidious methyl-reducing methanogen.</title>
        <authorList>
            <person name="Nobu M.K."/>
            <person name="Narihiro T."/>
            <person name="Kuroda K."/>
            <person name="Mei R."/>
            <person name="Liu W.T."/>
        </authorList>
    </citation>
    <scope>NUCLEOTIDE SEQUENCE [LARGE SCALE GENOMIC DNA]</scope>
    <source>
        <strain evidence="7">B03fssc0709_Meth_Bin005</strain>
        <strain evidence="8">B15fssc0709_Meth_Bin003</strain>
        <strain evidence="9">BMIXfssc0709_Meth_Bin006</strain>
    </source>
</reference>
<dbReference type="SUPFAM" id="SSF48452">
    <property type="entry name" value="TPR-like"/>
    <property type="match status" value="1"/>
</dbReference>
<evidence type="ECO:0000313" key="11">
    <source>
        <dbReference type="Proteomes" id="UP000092401"/>
    </source>
</evidence>
<dbReference type="InterPro" id="IPR019196">
    <property type="entry name" value="ABC_transp_unknown"/>
</dbReference>
<dbReference type="EMBL" id="LNJC01000018">
    <property type="protein sequence ID" value="KYC50169.1"/>
    <property type="molecule type" value="Genomic_DNA"/>
</dbReference>
<dbReference type="Pfam" id="PF12895">
    <property type="entry name" value="ANAPC3"/>
    <property type="match status" value="1"/>
</dbReference>
<comment type="caution">
    <text evidence="8">The sequence shown here is derived from an EMBL/GenBank/DDBJ whole genome shotgun (WGS) entry which is preliminary data.</text>
</comment>
<organism evidence="8 10">
    <name type="scientific">Candidatus Methanofastidiosum methylothiophilum</name>
    <dbReference type="NCBI Taxonomy" id="1705564"/>
    <lineage>
        <taxon>Archaea</taxon>
        <taxon>Methanobacteriati</taxon>
        <taxon>Methanobacteriota</taxon>
        <taxon>Stenosarchaea group</taxon>
        <taxon>Candidatus Methanofastidiosia</taxon>
        <taxon>Candidatus Methanofastidiosales</taxon>
        <taxon>Candidatus Methanofastidiosaceae</taxon>
        <taxon>Candidatus Methanofastidiosum</taxon>
    </lineage>
</organism>
<evidence type="ECO:0000313" key="9">
    <source>
        <dbReference type="EMBL" id="KYC50169.1"/>
    </source>
</evidence>
<accession>A0A150IYW5</accession>
<dbReference type="Proteomes" id="UP000092403">
    <property type="component" value="Unassembled WGS sequence"/>
</dbReference>
<dbReference type="Pfam" id="PF09822">
    <property type="entry name" value="ABC_transp_aux"/>
    <property type="match status" value="1"/>
</dbReference>
<dbReference type="Proteomes" id="UP000091929">
    <property type="component" value="Unassembled WGS sequence"/>
</dbReference>
<dbReference type="InterPro" id="IPR013105">
    <property type="entry name" value="TPR_2"/>
</dbReference>
<feature type="domain" description="ABC-type uncharacterised transport system" evidence="6">
    <location>
        <begin position="45"/>
        <end position="226"/>
    </location>
</feature>
<proteinExistence type="predicted"/>
<dbReference type="PANTHER" id="PTHR44858:SF1">
    <property type="entry name" value="UDP-N-ACETYLGLUCOSAMINE--PEPTIDE N-ACETYLGLUCOSAMINYLTRANSFERASE SPINDLY-RELATED"/>
    <property type="match status" value="1"/>
</dbReference>
<dbReference type="EMBL" id="LNGE01000032">
    <property type="protein sequence ID" value="KYC45062.1"/>
    <property type="molecule type" value="Genomic_DNA"/>
</dbReference>
<dbReference type="InterPro" id="IPR029062">
    <property type="entry name" value="Class_I_gatase-like"/>
</dbReference>
<dbReference type="InterPro" id="IPR011990">
    <property type="entry name" value="TPR-like_helical_dom_sf"/>
</dbReference>
<dbReference type="Pfam" id="PF07719">
    <property type="entry name" value="TPR_2"/>
    <property type="match status" value="1"/>
</dbReference>
<keyword evidence="5" id="KW-0812">Transmembrane</keyword>
<dbReference type="SMART" id="SM00028">
    <property type="entry name" value="TPR"/>
    <property type="match status" value="4"/>
</dbReference>
<dbReference type="InterPro" id="IPR019734">
    <property type="entry name" value="TPR_rpt"/>
</dbReference>
<keyword evidence="1" id="KW-0677">Repeat</keyword>
<accession>A0A150IRF3</accession>
<name>A0A150IRF3_9EURY</name>
<feature type="region of interest" description="Disordered" evidence="4">
    <location>
        <begin position="190"/>
        <end position="212"/>
    </location>
</feature>
<keyword evidence="5" id="KW-0472">Membrane</keyword>
<evidence type="ECO:0000313" key="8">
    <source>
        <dbReference type="EMBL" id="KYC47563.1"/>
    </source>
</evidence>
<keyword evidence="2 3" id="KW-0802">TPR repeat</keyword>
<dbReference type="SUPFAM" id="SSF52317">
    <property type="entry name" value="Class I glutamine amidotransferase-like"/>
    <property type="match status" value="1"/>
</dbReference>
<evidence type="ECO:0000313" key="7">
    <source>
        <dbReference type="EMBL" id="KYC45062.1"/>
    </source>
</evidence>
<feature type="transmembrane region" description="Helical" evidence="5">
    <location>
        <begin position="500"/>
        <end position="522"/>
    </location>
</feature>
<dbReference type="EMBL" id="LNGF01000021">
    <property type="protein sequence ID" value="KYC47563.1"/>
    <property type="molecule type" value="Genomic_DNA"/>
</dbReference>
<gene>
    <name evidence="7" type="ORF">APG10_01205</name>
    <name evidence="8" type="ORF">APG11_01064</name>
    <name evidence="9" type="ORF">APG12_00987</name>
</gene>
<dbReference type="PANTHER" id="PTHR44858">
    <property type="entry name" value="TETRATRICOPEPTIDE REPEAT PROTEIN 6"/>
    <property type="match status" value="1"/>
</dbReference>
<evidence type="ECO:0000313" key="10">
    <source>
        <dbReference type="Proteomes" id="UP000091929"/>
    </source>
</evidence>
<dbReference type="AlphaFoldDB" id="A0A150IRF3"/>
<accession>A0A150IJH6</accession>
<dbReference type="Gene3D" id="1.25.40.10">
    <property type="entry name" value="Tetratricopeptide repeat domain"/>
    <property type="match status" value="1"/>
</dbReference>
<dbReference type="PROSITE" id="PS50005">
    <property type="entry name" value="TPR"/>
    <property type="match status" value="1"/>
</dbReference>